<dbReference type="Proteomes" id="UP001234297">
    <property type="component" value="Chromosome 10"/>
</dbReference>
<dbReference type="EMBL" id="CM056818">
    <property type="protein sequence ID" value="KAJ8623415.1"/>
    <property type="molecule type" value="Genomic_DNA"/>
</dbReference>
<evidence type="ECO:0000313" key="2">
    <source>
        <dbReference type="Proteomes" id="UP001234297"/>
    </source>
</evidence>
<reference evidence="1 2" key="1">
    <citation type="journal article" date="2022" name="Hortic Res">
        <title>A haplotype resolved chromosomal level avocado genome allows analysis of novel avocado genes.</title>
        <authorList>
            <person name="Nath O."/>
            <person name="Fletcher S.J."/>
            <person name="Hayward A."/>
            <person name="Shaw L.M."/>
            <person name="Masouleh A.K."/>
            <person name="Furtado A."/>
            <person name="Henry R.J."/>
            <person name="Mitter N."/>
        </authorList>
    </citation>
    <scope>NUCLEOTIDE SEQUENCE [LARGE SCALE GENOMIC DNA]</scope>
    <source>
        <strain evidence="2">cv. Hass</strain>
    </source>
</reference>
<comment type="caution">
    <text evidence="1">The sequence shown here is derived from an EMBL/GenBank/DDBJ whole genome shotgun (WGS) entry which is preliminary data.</text>
</comment>
<keyword evidence="2" id="KW-1185">Reference proteome</keyword>
<accession>A0ACC2KQH8</accession>
<gene>
    <name evidence="1" type="ORF">MRB53_031944</name>
</gene>
<name>A0ACC2KQH8_PERAE</name>
<organism evidence="1 2">
    <name type="scientific">Persea americana</name>
    <name type="common">Avocado</name>
    <dbReference type="NCBI Taxonomy" id="3435"/>
    <lineage>
        <taxon>Eukaryota</taxon>
        <taxon>Viridiplantae</taxon>
        <taxon>Streptophyta</taxon>
        <taxon>Embryophyta</taxon>
        <taxon>Tracheophyta</taxon>
        <taxon>Spermatophyta</taxon>
        <taxon>Magnoliopsida</taxon>
        <taxon>Magnoliidae</taxon>
        <taxon>Laurales</taxon>
        <taxon>Lauraceae</taxon>
        <taxon>Persea</taxon>
    </lineage>
</organism>
<proteinExistence type="predicted"/>
<protein>
    <submittedName>
        <fullName evidence="1">Uncharacterized protein</fullName>
    </submittedName>
</protein>
<evidence type="ECO:0000313" key="1">
    <source>
        <dbReference type="EMBL" id="KAJ8623415.1"/>
    </source>
</evidence>
<sequence>MGTTSTPRGSPGPEGAGESGLPLPLQILIRMASSRHDRLPFSTQTDTYLKKTKKTGKTPTNRDCTNQERRKSAGAGESSLAKRSRNLKKAEESGDEGGALIYKAWGRRFDFRGEPLRGVSSISPNVTSRSPNVSSKTGEKTPPRGPRDSSDLHTQGGPLDPKLPRPGTTFMTITLTRAR</sequence>